<dbReference type="GO" id="GO:0005829">
    <property type="term" value="C:cytosol"/>
    <property type="evidence" value="ECO:0007669"/>
    <property type="project" value="TreeGrafter"/>
</dbReference>
<reference evidence="1 2" key="1">
    <citation type="submission" date="2020-08" db="EMBL/GenBank/DDBJ databases">
        <title>Aphidius gifuensis genome sequencing and assembly.</title>
        <authorList>
            <person name="Du Z."/>
        </authorList>
    </citation>
    <scope>NUCLEOTIDE SEQUENCE [LARGE SCALE GENOMIC DNA]</scope>
    <source>
        <strain evidence="1">YNYX2018</strain>
        <tissue evidence="1">Adults</tissue>
    </source>
</reference>
<proteinExistence type="predicted"/>
<keyword evidence="2" id="KW-1185">Reference proteome</keyword>
<gene>
    <name evidence="1" type="ORF">HCN44_006637</name>
</gene>
<sequence length="422" mass="47997">MYNIYHHQKSIFLLTILLIIGQIFCSGLLDTIENRNLDTILPRAPVSVMSNSFDNILPKDNVFPCYVEYQVTKRRPGQCIQLGQNTRGCVAGSFIDPFNPDYKLAVALYKNVQFMTARLEQLNIDAIFGLALTEANLMSILSPKNSDILTDDMVYDILKIIEMSSASRNDEKSKLIINKNKNKMSELVKVLTEPEIWIRSIEWKKGYLKMRPIINATINNIDVKKLMFSGTPQEKESDYCLIELSNLKRQNKFCKISNNCSEMLVRNDHSRGYPLTHRLLFVQTALALNCKEISMINLPTLITNYCENIFEDLILLESLNFPLSSKDLAMEQIFLCGMEGYLEIANIHYAKLLLSWPSSIGCYSSNGFDNVKHQRYSRSTNLMDYGCDNHASGVAAATLSLLLRALVENYDGFIAPIETPEF</sequence>
<name>A0A834Y0J8_APHGI</name>
<dbReference type="GO" id="GO:0016020">
    <property type="term" value="C:membrane"/>
    <property type="evidence" value="ECO:0007669"/>
    <property type="project" value="TreeGrafter"/>
</dbReference>
<dbReference type="AlphaFoldDB" id="A0A834Y0J8"/>
<dbReference type="PANTHER" id="PTHR33539:SF1">
    <property type="entry name" value="UPF0764 PROTEIN C16ORF89"/>
    <property type="match status" value="1"/>
</dbReference>
<evidence type="ECO:0000313" key="2">
    <source>
        <dbReference type="Proteomes" id="UP000639338"/>
    </source>
</evidence>
<protein>
    <submittedName>
        <fullName evidence="1">Uncharacterized protein</fullName>
    </submittedName>
</protein>
<organism evidence="1 2">
    <name type="scientific">Aphidius gifuensis</name>
    <name type="common">Parasitoid wasp</name>
    <dbReference type="NCBI Taxonomy" id="684658"/>
    <lineage>
        <taxon>Eukaryota</taxon>
        <taxon>Metazoa</taxon>
        <taxon>Ecdysozoa</taxon>
        <taxon>Arthropoda</taxon>
        <taxon>Hexapoda</taxon>
        <taxon>Insecta</taxon>
        <taxon>Pterygota</taxon>
        <taxon>Neoptera</taxon>
        <taxon>Endopterygota</taxon>
        <taxon>Hymenoptera</taxon>
        <taxon>Apocrita</taxon>
        <taxon>Ichneumonoidea</taxon>
        <taxon>Braconidae</taxon>
        <taxon>Aphidiinae</taxon>
        <taxon>Aphidius</taxon>
    </lineage>
</organism>
<dbReference type="InterPro" id="IPR031751">
    <property type="entry name" value="DUF4735"/>
</dbReference>
<dbReference type="PANTHER" id="PTHR33539">
    <property type="entry name" value="UPF0764 PROTEIN C16ORF89"/>
    <property type="match status" value="1"/>
</dbReference>
<dbReference type="OrthoDB" id="5949187at2759"/>
<evidence type="ECO:0000313" key="1">
    <source>
        <dbReference type="EMBL" id="KAF7995530.1"/>
    </source>
</evidence>
<dbReference type="Proteomes" id="UP000639338">
    <property type="component" value="Unassembled WGS sequence"/>
</dbReference>
<accession>A0A834Y0J8</accession>
<comment type="caution">
    <text evidence="1">The sequence shown here is derived from an EMBL/GenBank/DDBJ whole genome shotgun (WGS) entry which is preliminary data.</text>
</comment>
<dbReference type="Pfam" id="PF15882">
    <property type="entry name" value="DUF4735"/>
    <property type="match status" value="1"/>
</dbReference>
<dbReference type="EMBL" id="JACMRX010000002">
    <property type="protein sequence ID" value="KAF7995530.1"/>
    <property type="molecule type" value="Genomic_DNA"/>
</dbReference>